<dbReference type="OrthoDB" id="9764016at2"/>
<accession>F6DC48</accession>
<evidence type="ECO:0000256" key="4">
    <source>
        <dbReference type="ARBA" id="ARBA00023002"/>
    </source>
</evidence>
<evidence type="ECO:0000256" key="3">
    <source>
        <dbReference type="ARBA" id="ARBA00022964"/>
    </source>
</evidence>
<dbReference type="AlphaFoldDB" id="F6DC48"/>
<dbReference type="GO" id="GO:0016706">
    <property type="term" value="F:2-oxoglutarate-dependent dioxygenase activity"/>
    <property type="evidence" value="ECO:0007669"/>
    <property type="project" value="TreeGrafter"/>
</dbReference>
<dbReference type="Pfam" id="PF20514">
    <property type="entry name" value="WHD_ROXA"/>
    <property type="match status" value="1"/>
</dbReference>
<dbReference type="PANTHER" id="PTHR13096">
    <property type="entry name" value="MINA53 MYC INDUCED NUCLEAR ANTIGEN"/>
    <property type="match status" value="1"/>
</dbReference>
<organism evidence="7 8">
    <name type="scientific">Thiomicrospira cyclica (strain DSM 14477 / JCM 11371 / ALM1)</name>
    <name type="common">Thioalkalimicrobium cyclicum</name>
    <dbReference type="NCBI Taxonomy" id="717773"/>
    <lineage>
        <taxon>Bacteria</taxon>
        <taxon>Pseudomonadati</taxon>
        <taxon>Pseudomonadota</taxon>
        <taxon>Gammaproteobacteria</taxon>
        <taxon>Thiotrichales</taxon>
        <taxon>Piscirickettsiaceae</taxon>
        <taxon>Thiomicrospira</taxon>
    </lineage>
</organism>
<gene>
    <name evidence="7" type="ordered locus">Thicy_0662</name>
</gene>
<comment type="cofactor">
    <cofactor evidence="1">
        <name>Fe(2+)</name>
        <dbReference type="ChEBI" id="CHEBI:29033"/>
    </cofactor>
</comment>
<keyword evidence="5" id="KW-0408">Iron</keyword>
<dbReference type="Gene3D" id="3.40.366.30">
    <property type="entry name" value="50S ribosomal protein L16 arginine hydroxylase, Chain A, Domain 2"/>
    <property type="match status" value="1"/>
</dbReference>
<evidence type="ECO:0000313" key="8">
    <source>
        <dbReference type="Proteomes" id="UP000009232"/>
    </source>
</evidence>
<keyword evidence="8" id="KW-1185">Reference proteome</keyword>
<dbReference type="InterPro" id="IPR003347">
    <property type="entry name" value="JmjC_dom"/>
</dbReference>
<evidence type="ECO:0000313" key="7">
    <source>
        <dbReference type="EMBL" id="AEG31434.1"/>
    </source>
</evidence>
<dbReference type="STRING" id="717773.Thicy_0662"/>
<dbReference type="GO" id="GO:0046872">
    <property type="term" value="F:metal ion binding"/>
    <property type="evidence" value="ECO:0007669"/>
    <property type="project" value="UniProtKB-KW"/>
</dbReference>
<evidence type="ECO:0000256" key="5">
    <source>
        <dbReference type="ARBA" id="ARBA00023004"/>
    </source>
</evidence>
<dbReference type="Proteomes" id="UP000009232">
    <property type="component" value="Chromosome"/>
</dbReference>
<evidence type="ECO:0000256" key="2">
    <source>
        <dbReference type="ARBA" id="ARBA00022723"/>
    </source>
</evidence>
<name>F6DC48_THICA</name>
<evidence type="ECO:0000256" key="1">
    <source>
        <dbReference type="ARBA" id="ARBA00001954"/>
    </source>
</evidence>
<proteinExistence type="predicted"/>
<dbReference type="SMART" id="SM00558">
    <property type="entry name" value="JmjC"/>
    <property type="match status" value="1"/>
</dbReference>
<dbReference type="KEGG" id="tcy:Thicy_0662"/>
<dbReference type="Gene3D" id="2.60.120.650">
    <property type="entry name" value="Cupin"/>
    <property type="match status" value="1"/>
</dbReference>
<dbReference type="eggNOG" id="COG2850">
    <property type="taxonomic scope" value="Bacteria"/>
</dbReference>
<keyword evidence="2" id="KW-0479">Metal-binding</keyword>
<dbReference type="PROSITE" id="PS51184">
    <property type="entry name" value="JMJC"/>
    <property type="match status" value="1"/>
</dbReference>
<dbReference type="Pfam" id="PF08007">
    <property type="entry name" value="JmjC_2"/>
    <property type="match status" value="1"/>
</dbReference>
<dbReference type="HOGENOM" id="CLU_039125_1_0_6"/>
<sequence>MIHFGQIDQACFLSEYWQKKPLLIKQALPNFISPLAPEELAGLALEDGIESRLVIQQGTEDYQLRHGPFTEQDFMQLPEQNWTLLVQGMDKLIPEIHQLLTEFDFIPRWRLDDVMISYASEGGNVGPHYDHYDVFLLQAAGTRRWQITSQNCQPENYLPNIALRLLQEFKVEDEWVLEPGDILYLPPKWGHHGVAMDSECMTFSIGYRSYKAQELWDSFGDYLAEQSSGLAQAIYQDPNWQNTRPGEVPDSAWQHAQQQLLALAQDDQAMQAWFGRFATQLDEQSHQQLPDPLSKDEQADLTRFQQALAQAERLERDPVCRFAYSRQAATGVITLYINGTAWPVSAEIGAGVIMELANQPFYNQELLARWAKQRPVTQLLYELWCLQYVIFPDEDEQAECFEGEG</sequence>
<keyword evidence="3" id="KW-0223">Dioxygenase</keyword>
<dbReference type="InterPro" id="IPR046799">
    <property type="entry name" value="ROXA-like_wH"/>
</dbReference>
<dbReference type="SUPFAM" id="SSF51197">
    <property type="entry name" value="Clavaminate synthase-like"/>
    <property type="match status" value="1"/>
</dbReference>
<keyword evidence="4" id="KW-0560">Oxidoreductase</keyword>
<dbReference type="EMBL" id="CP002776">
    <property type="protein sequence ID" value="AEG31434.1"/>
    <property type="molecule type" value="Genomic_DNA"/>
</dbReference>
<feature type="domain" description="JmjC" evidence="6">
    <location>
        <begin position="95"/>
        <end position="224"/>
    </location>
</feature>
<dbReference type="InterPro" id="IPR039994">
    <property type="entry name" value="NO66-like"/>
</dbReference>
<reference evidence="7 8" key="1">
    <citation type="submission" date="2011-05" db="EMBL/GenBank/DDBJ databases">
        <title>Complete sequence of Thioalkalimicrobium cyclicum ALM1.</title>
        <authorList>
            <consortium name="US DOE Joint Genome Institute"/>
            <person name="Lucas S."/>
            <person name="Han J."/>
            <person name="Lapidus A."/>
            <person name="Cheng J.-F."/>
            <person name="Goodwin L."/>
            <person name="Pitluck S."/>
            <person name="Peters L."/>
            <person name="Mikhailova N."/>
            <person name="Davenport K."/>
            <person name="Han C."/>
            <person name="Tapia R."/>
            <person name="Land M."/>
            <person name="Hauser L."/>
            <person name="Kyrpides N."/>
            <person name="Ivanova N."/>
            <person name="Pagani I."/>
            <person name="Kappler U."/>
            <person name="Woyke T."/>
        </authorList>
    </citation>
    <scope>NUCLEOTIDE SEQUENCE [LARGE SCALE GENOMIC DNA]</scope>
    <source>
        <strain evidence="8">DSM 14477 / JCM 11371 / ALM1</strain>
    </source>
</reference>
<dbReference type="PANTHER" id="PTHR13096:SF8">
    <property type="entry name" value="RIBOSOMAL OXYGENASE 1"/>
    <property type="match status" value="1"/>
</dbReference>
<evidence type="ECO:0000259" key="6">
    <source>
        <dbReference type="PROSITE" id="PS51184"/>
    </source>
</evidence>
<dbReference type="RefSeq" id="WP_013835213.1">
    <property type="nucleotide sequence ID" value="NC_015581.1"/>
</dbReference>
<protein>
    <submittedName>
        <fullName evidence="7">Cupin 4 family protein</fullName>
    </submittedName>
</protein>